<dbReference type="Proteomes" id="UP000887222">
    <property type="component" value="Unassembled WGS sequence"/>
</dbReference>
<dbReference type="RefSeq" id="WP_220807258.1">
    <property type="nucleotide sequence ID" value="NZ_BPMK01000004.1"/>
</dbReference>
<evidence type="ECO:0000313" key="3">
    <source>
        <dbReference type="Proteomes" id="UP000887222"/>
    </source>
</evidence>
<reference evidence="2 3" key="1">
    <citation type="journal article" date="2022" name="Int. J. Syst. Evol. Microbiol.">
        <title>Noviherbaspirillum aridicola sp. nov., isolated from an arid soil in Pakistan.</title>
        <authorList>
            <person name="Khan I.U."/>
            <person name="Saqib M."/>
            <person name="Amin A."/>
            <person name="Hussain F."/>
            <person name="Li L."/>
            <person name="Liu Y.H."/>
            <person name="Fang B.Z."/>
            <person name="Ahmed I."/>
            <person name="Li W.J."/>
        </authorList>
    </citation>
    <scope>NUCLEOTIDE SEQUENCE [LARGE SCALE GENOMIC DNA]</scope>
    <source>
        <strain evidence="2 3">NCCP-691</strain>
    </source>
</reference>
<dbReference type="EMBL" id="BPMK01000004">
    <property type="protein sequence ID" value="GIZ51082.1"/>
    <property type="molecule type" value="Genomic_DNA"/>
</dbReference>
<feature type="compositionally biased region" description="Basic and acidic residues" evidence="1">
    <location>
        <begin position="44"/>
        <end position="54"/>
    </location>
</feature>
<evidence type="ECO:0000313" key="2">
    <source>
        <dbReference type="EMBL" id="GIZ51082.1"/>
    </source>
</evidence>
<gene>
    <name evidence="2" type="ORF">NCCP691_10960</name>
</gene>
<feature type="region of interest" description="Disordered" evidence="1">
    <location>
        <begin position="1"/>
        <end position="68"/>
    </location>
</feature>
<name>A0ABQ4Q243_9BURK</name>
<organism evidence="2 3">
    <name type="scientific">Noviherbaspirillum aridicola</name>
    <dbReference type="NCBI Taxonomy" id="2849687"/>
    <lineage>
        <taxon>Bacteria</taxon>
        <taxon>Pseudomonadati</taxon>
        <taxon>Pseudomonadota</taxon>
        <taxon>Betaproteobacteria</taxon>
        <taxon>Burkholderiales</taxon>
        <taxon>Oxalobacteraceae</taxon>
        <taxon>Noviherbaspirillum</taxon>
    </lineage>
</organism>
<comment type="caution">
    <text evidence="2">The sequence shown here is derived from an EMBL/GenBank/DDBJ whole genome shotgun (WGS) entry which is preliminary data.</text>
</comment>
<keyword evidence="3" id="KW-1185">Reference proteome</keyword>
<protein>
    <submittedName>
        <fullName evidence="2">Uncharacterized protein</fullName>
    </submittedName>
</protein>
<evidence type="ECO:0000256" key="1">
    <source>
        <dbReference type="SAM" id="MobiDB-lite"/>
    </source>
</evidence>
<sequence length="138" mass="15733">MIVEDADDQSKPEPNRKARAEEEKHLSREHGLRRVRAYVAASGRKQERSPDAVRQKRMRDKRKEAGLVSAPIPQPVADAIRTEGSFDQWLAKQIATNTEKLRKSLATIGSEQRRLIKLGQRVDATTGLRRWIVDKLLV</sequence>
<feature type="compositionally biased region" description="Basic and acidic residues" evidence="1">
    <location>
        <begin position="8"/>
        <end position="32"/>
    </location>
</feature>
<proteinExistence type="predicted"/>
<accession>A0ABQ4Q243</accession>